<dbReference type="InterPro" id="IPR048270">
    <property type="entry name" value="PNMA_C"/>
</dbReference>
<feature type="domain" description="Paraneoplastic antigen Ma-like C-terminal" evidence="1">
    <location>
        <begin position="143"/>
        <end position="229"/>
    </location>
</feature>
<reference evidence="3" key="3">
    <citation type="submission" date="2025-09" db="UniProtKB">
        <authorList>
            <consortium name="Ensembl"/>
        </authorList>
    </citation>
    <scope>IDENTIFICATION</scope>
</reference>
<dbReference type="Pfam" id="PF14893">
    <property type="entry name" value="PNMA"/>
    <property type="match status" value="1"/>
</dbReference>
<reference evidence="3" key="2">
    <citation type="submission" date="2025-08" db="UniProtKB">
        <authorList>
            <consortium name="Ensembl"/>
        </authorList>
    </citation>
    <scope>IDENTIFICATION</scope>
</reference>
<evidence type="ECO:0000259" key="2">
    <source>
        <dbReference type="Pfam" id="PF20846"/>
    </source>
</evidence>
<evidence type="ECO:0000313" key="3">
    <source>
        <dbReference type="Ensembl" id="ENSPNAP00000070420.1"/>
    </source>
</evidence>
<proteinExistence type="predicted"/>
<dbReference type="AlphaFoldDB" id="A0AAR2L1L9"/>
<evidence type="ECO:0000259" key="1">
    <source>
        <dbReference type="Pfam" id="PF14893"/>
    </source>
</evidence>
<evidence type="ECO:0000313" key="4">
    <source>
        <dbReference type="Proteomes" id="UP001501920"/>
    </source>
</evidence>
<protein>
    <submittedName>
        <fullName evidence="3">Uncharacterized protein</fullName>
    </submittedName>
</protein>
<dbReference type="Proteomes" id="UP001501920">
    <property type="component" value="Chromosome 7"/>
</dbReference>
<dbReference type="PANTHER" id="PTHR23095">
    <property type="entry name" value="PARANEOPLASTIC ANTIGEN"/>
    <property type="match status" value="1"/>
</dbReference>
<dbReference type="InterPro" id="IPR048271">
    <property type="entry name" value="PNMA_N"/>
</dbReference>
<dbReference type="GeneTree" id="ENSGT01030000234522"/>
<dbReference type="Pfam" id="PF20846">
    <property type="entry name" value="PNMA_N"/>
    <property type="match status" value="1"/>
</dbReference>
<name>A0AAR2L1L9_PYGNA</name>
<organism evidence="3 4">
    <name type="scientific">Pygocentrus nattereri</name>
    <name type="common">Red-bellied piranha</name>
    <dbReference type="NCBI Taxonomy" id="42514"/>
    <lineage>
        <taxon>Eukaryota</taxon>
        <taxon>Metazoa</taxon>
        <taxon>Chordata</taxon>
        <taxon>Craniata</taxon>
        <taxon>Vertebrata</taxon>
        <taxon>Euteleostomi</taxon>
        <taxon>Actinopterygii</taxon>
        <taxon>Neopterygii</taxon>
        <taxon>Teleostei</taxon>
        <taxon>Ostariophysi</taxon>
        <taxon>Characiformes</taxon>
        <taxon>Characoidei</taxon>
        <taxon>Pygocentrus</taxon>
    </lineage>
</organism>
<dbReference type="InterPro" id="IPR026523">
    <property type="entry name" value="PNMA"/>
</dbReference>
<feature type="domain" description="Paraneoplastic antigen Ma-like N-terminal" evidence="2">
    <location>
        <begin position="5"/>
        <end position="40"/>
    </location>
</feature>
<dbReference type="PANTHER" id="PTHR23095:SF51">
    <property type="entry name" value="PARANEOPLASTIC ANTIGEN MA1 HOMOLOG-RELATED"/>
    <property type="match status" value="1"/>
</dbReference>
<dbReference type="Ensembl" id="ENSPNAT00000044154.1">
    <property type="protein sequence ID" value="ENSPNAP00000070420.1"/>
    <property type="gene ID" value="ENSPNAG00000032491.1"/>
</dbReference>
<reference evidence="3 4" key="1">
    <citation type="submission" date="2020-10" db="EMBL/GenBank/DDBJ databases">
        <title>Pygocentrus nattereri (red-bellied piranha) genome, fPygNat1, primary haplotype.</title>
        <authorList>
            <person name="Myers G."/>
            <person name="Meyer A."/>
            <person name="Karagic N."/>
            <person name="Pippel M."/>
            <person name="Winkler S."/>
            <person name="Tracey A."/>
            <person name="Wood J."/>
            <person name="Formenti G."/>
            <person name="Howe K."/>
            <person name="Fedrigo O."/>
            <person name="Jarvis E.D."/>
        </authorList>
    </citation>
    <scope>NUCLEOTIDE SEQUENCE [LARGE SCALE GENOMIC DNA]</scope>
</reference>
<sequence>MAAELQNWCRGEGLDIAHALMLIGVPEDVPVAEIEESLHTVKALGQNVNSAHVPPEVMPLTGANRWGIVTVGSQTERPEVFTEKLSNWLRDEGKTTDDVFSSLCGLSVPQGSPEAIIRAVGDLLEKTVTPTNDNNAYRRLRIFSGVSPTPTGEESLENWVEQAKLMAEECECTNKEKKKRIIESLNGPALEIFQAVRMDNPDASAVEYIEALEGAFGTSESGEDLYFKVVQKGGITARLVDHTRLEQLIRGSSEYDYMLLNLRLRERKADPPSFLALLNKIREEEEFEAARSGRHLNVEPLECGRLLLLLLWGRWSHG</sequence>
<accession>A0AAR2L1L9</accession>
<keyword evidence="4" id="KW-1185">Reference proteome</keyword>